<keyword evidence="3" id="KW-1185">Reference proteome</keyword>
<evidence type="ECO:0000256" key="1">
    <source>
        <dbReference type="SAM" id="MobiDB-lite"/>
    </source>
</evidence>
<organism evidence="2 3">
    <name type="scientific">Dreissena polymorpha</name>
    <name type="common">Zebra mussel</name>
    <name type="synonym">Mytilus polymorpha</name>
    <dbReference type="NCBI Taxonomy" id="45954"/>
    <lineage>
        <taxon>Eukaryota</taxon>
        <taxon>Metazoa</taxon>
        <taxon>Spiralia</taxon>
        <taxon>Lophotrochozoa</taxon>
        <taxon>Mollusca</taxon>
        <taxon>Bivalvia</taxon>
        <taxon>Autobranchia</taxon>
        <taxon>Heteroconchia</taxon>
        <taxon>Euheterodonta</taxon>
        <taxon>Imparidentia</taxon>
        <taxon>Neoheterodontei</taxon>
        <taxon>Myida</taxon>
        <taxon>Dreissenoidea</taxon>
        <taxon>Dreissenidae</taxon>
        <taxon>Dreissena</taxon>
    </lineage>
</organism>
<feature type="region of interest" description="Disordered" evidence="1">
    <location>
        <begin position="1"/>
        <end position="87"/>
    </location>
</feature>
<dbReference type="EMBL" id="JAIWYP010000009">
    <property type="protein sequence ID" value="KAH3768693.1"/>
    <property type="molecule type" value="Genomic_DNA"/>
</dbReference>
<comment type="caution">
    <text evidence="2">The sequence shown here is derived from an EMBL/GenBank/DDBJ whole genome shotgun (WGS) entry which is preliminary data.</text>
</comment>
<gene>
    <name evidence="2" type="ORF">DPMN_169912</name>
</gene>
<name>A0A9D4IE34_DREPO</name>
<evidence type="ECO:0000313" key="3">
    <source>
        <dbReference type="Proteomes" id="UP000828390"/>
    </source>
</evidence>
<feature type="compositionally biased region" description="Low complexity" evidence="1">
    <location>
        <begin position="41"/>
        <end position="52"/>
    </location>
</feature>
<protein>
    <submittedName>
        <fullName evidence="2">Uncharacterized protein</fullName>
    </submittedName>
</protein>
<evidence type="ECO:0000313" key="2">
    <source>
        <dbReference type="EMBL" id="KAH3768693.1"/>
    </source>
</evidence>
<feature type="compositionally biased region" description="Basic and acidic residues" evidence="1">
    <location>
        <begin position="65"/>
        <end position="87"/>
    </location>
</feature>
<proteinExistence type="predicted"/>
<dbReference type="AlphaFoldDB" id="A0A9D4IE34"/>
<reference evidence="2" key="1">
    <citation type="journal article" date="2019" name="bioRxiv">
        <title>The Genome of the Zebra Mussel, Dreissena polymorpha: A Resource for Invasive Species Research.</title>
        <authorList>
            <person name="McCartney M.A."/>
            <person name="Auch B."/>
            <person name="Kono T."/>
            <person name="Mallez S."/>
            <person name="Zhang Y."/>
            <person name="Obille A."/>
            <person name="Becker A."/>
            <person name="Abrahante J.E."/>
            <person name="Garbe J."/>
            <person name="Badalamenti J.P."/>
            <person name="Herman A."/>
            <person name="Mangelson H."/>
            <person name="Liachko I."/>
            <person name="Sullivan S."/>
            <person name="Sone E.D."/>
            <person name="Koren S."/>
            <person name="Silverstein K.A.T."/>
            <person name="Beckman K.B."/>
            <person name="Gohl D.M."/>
        </authorList>
    </citation>
    <scope>NUCLEOTIDE SEQUENCE</scope>
    <source>
        <strain evidence="2">Duluth1</strain>
        <tissue evidence="2">Whole animal</tissue>
    </source>
</reference>
<sequence length="87" mass="9635">MNISEKQALSPASAGNGRPQRLSIKLSMRSSAGNGRPQRLSIKVSMRSSSSSIDCCHKNTSVEPSRQETEVRHEPDRIKEGRLKQET</sequence>
<dbReference type="Proteomes" id="UP000828390">
    <property type="component" value="Unassembled WGS sequence"/>
</dbReference>
<accession>A0A9D4IE34</accession>
<reference evidence="2" key="2">
    <citation type="submission" date="2020-11" db="EMBL/GenBank/DDBJ databases">
        <authorList>
            <person name="McCartney M.A."/>
            <person name="Auch B."/>
            <person name="Kono T."/>
            <person name="Mallez S."/>
            <person name="Becker A."/>
            <person name="Gohl D.M."/>
            <person name="Silverstein K.A.T."/>
            <person name="Koren S."/>
            <person name="Bechman K.B."/>
            <person name="Herman A."/>
            <person name="Abrahante J.E."/>
            <person name="Garbe J."/>
        </authorList>
    </citation>
    <scope>NUCLEOTIDE SEQUENCE</scope>
    <source>
        <strain evidence="2">Duluth1</strain>
        <tissue evidence="2">Whole animal</tissue>
    </source>
</reference>